<dbReference type="AlphaFoldDB" id="Q7WXD9"/>
<dbReference type="eggNOG" id="COG3022">
    <property type="taxonomic scope" value="Bacteria"/>
</dbReference>
<evidence type="ECO:0000313" key="1">
    <source>
        <dbReference type="EMBL" id="AAP85947.1"/>
    </source>
</evidence>
<dbReference type="HOGENOM" id="CLU_1945162_0_0_4"/>
<dbReference type="EMBL" id="AY305378">
    <property type="protein sequence ID" value="AAP85947.1"/>
    <property type="molecule type" value="Genomic_DNA"/>
</dbReference>
<reference evidence="1 2" key="1">
    <citation type="journal article" date="2003" name="J. Mol. Biol.">
        <title>Complete nucleotide sequence of pHG1: a Ralstonia eutropha H16 megaplasmid encoding key enzymes of H(2)-based lithoautotrophy and anaerobiosis.</title>
        <authorList>
            <person name="Schwartz E."/>
            <person name="Henne A."/>
            <person name="Cramm R."/>
            <person name="Eitinger T."/>
            <person name="Friedrich B."/>
            <person name="Gottschalk G."/>
        </authorList>
    </citation>
    <scope>NUCLEOTIDE SEQUENCE [LARGE SCALE GENOMIC DNA]</scope>
    <source>
        <strain evidence="2">ATCC 17699 / DSM 428 / KCTC 22496 / NCIMB 10442 / H16 / Stanier 337</strain>
        <plasmid evidence="1 2">megaplasmid pHG1</plasmid>
    </source>
</reference>
<gene>
    <name evidence="1" type="ordered locus">PHG195</name>
</gene>
<sequence length="129" mass="13960">MRAALARRYGVVPQLLQETEGGIGMRRSQFGAFLDGLAPAFGDRIGQHPNGTPLYRRYGGIEAGAIASLTYRAAPYLPARRARVLSLFNGPSGPTADVEVEEVIRGRTKICARWVSVADLHPFPVEVPA</sequence>
<accession>Q7WXD9</accession>
<geneLocation type="plasmid" evidence="1 2">
    <name>megaplasmid pHG1</name>
</geneLocation>
<keyword evidence="2" id="KW-1185">Reference proteome</keyword>
<proteinExistence type="predicted"/>
<dbReference type="KEGG" id="reh:PHG195"/>
<dbReference type="Proteomes" id="UP000008210">
    <property type="component" value="Plasmid megaplasmid pHG1"/>
</dbReference>
<evidence type="ECO:0000313" key="2">
    <source>
        <dbReference type="Proteomes" id="UP000008210"/>
    </source>
</evidence>
<name>Q7WXD9_CUPNH</name>
<organism evidence="1 2">
    <name type="scientific">Cupriavidus necator (strain ATCC 17699 / DSM 428 / KCTC 22496 / NCIMB 10442 / H16 / Stanier 337)</name>
    <name type="common">Ralstonia eutropha</name>
    <dbReference type="NCBI Taxonomy" id="381666"/>
    <lineage>
        <taxon>Bacteria</taxon>
        <taxon>Pseudomonadati</taxon>
        <taxon>Pseudomonadota</taxon>
        <taxon>Betaproteobacteria</taxon>
        <taxon>Burkholderiales</taxon>
        <taxon>Burkholderiaceae</taxon>
        <taxon>Cupriavidus</taxon>
    </lineage>
</organism>
<protein>
    <submittedName>
        <fullName evidence="1">Uncharacterized protein</fullName>
    </submittedName>
</protein>
<keyword evidence="1" id="KW-0614">Plasmid</keyword>